<evidence type="ECO:0000256" key="12">
    <source>
        <dbReference type="RuleBase" id="RU363039"/>
    </source>
</evidence>
<dbReference type="Pfam" id="PF19303">
    <property type="entry name" value="Anticodon_3"/>
    <property type="match status" value="1"/>
</dbReference>
<dbReference type="GO" id="GO:0005524">
    <property type="term" value="F:ATP binding"/>
    <property type="evidence" value="ECO:0007669"/>
    <property type="project" value="UniProtKB-KW"/>
</dbReference>
<evidence type="ECO:0000313" key="15">
    <source>
        <dbReference type="EMBL" id="CAI5759700.1"/>
    </source>
</evidence>
<dbReference type="PANTHER" id="PTHR45765">
    <property type="entry name" value="METHIONINE--TRNA LIGASE"/>
    <property type="match status" value="1"/>
</dbReference>
<dbReference type="Pfam" id="PF09334">
    <property type="entry name" value="tRNA-synt_1g"/>
    <property type="match status" value="1"/>
</dbReference>
<dbReference type="PANTHER" id="PTHR45765:SF1">
    <property type="entry name" value="METHIONINE--TRNA LIGASE, CYTOPLASMIC"/>
    <property type="match status" value="1"/>
</dbReference>
<dbReference type="InterPro" id="IPR023458">
    <property type="entry name" value="Met-tRNA_ligase_1"/>
</dbReference>
<name>A0A9W4U020_9ASCO</name>
<dbReference type="SUPFAM" id="SSF47323">
    <property type="entry name" value="Anticodon-binding domain of a subclass of class I aminoacyl-tRNA synthetases"/>
    <property type="match status" value="1"/>
</dbReference>
<dbReference type="Gene3D" id="2.20.28.20">
    <property type="entry name" value="Methionyl-tRNA synthetase, Zn-domain"/>
    <property type="match status" value="1"/>
</dbReference>
<dbReference type="InterPro" id="IPR001412">
    <property type="entry name" value="aa-tRNA-synth_I_CS"/>
</dbReference>
<comment type="subcellular location">
    <subcellularLocation>
        <location evidence="1">Cytoplasm</location>
    </subcellularLocation>
</comment>
<dbReference type="GO" id="GO:0006431">
    <property type="term" value="P:methionyl-tRNA aminoacylation"/>
    <property type="evidence" value="ECO:0007669"/>
    <property type="project" value="InterPro"/>
</dbReference>
<protein>
    <recommendedName>
        <fullName evidence="3">methionine--tRNA ligase</fullName>
        <ecNumber evidence="3">6.1.1.10</ecNumber>
    </recommendedName>
    <alternativeName>
        <fullName evidence="10">Methionyl-tRNA synthetase</fullName>
    </alternativeName>
</protein>
<dbReference type="InterPro" id="IPR029038">
    <property type="entry name" value="MetRS_Zn"/>
</dbReference>
<evidence type="ECO:0000256" key="9">
    <source>
        <dbReference type="ARBA" id="ARBA00023146"/>
    </source>
</evidence>
<dbReference type="Proteomes" id="UP001152885">
    <property type="component" value="Unassembled WGS sequence"/>
</dbReference>
<sequence length="737" mass="84744">MVEVFASKGNNLLTLVDNLKLAIALSVYTNETLKLHGEEKKCFLIGENLKLVEPNSIVKYLAKNFTKDEFIDFEEDEIYPKLKNKKDIGDLKTPDKVELNPSQIILFSSLYPTLKDSSNKWFNEFESQVTKGIENGLSITHQERAKEEHTGKQNFNSSFQVKPQDKAILPKDGERNILITSALPYVNNVPHLGNIIGSVLSADIFSRYVKNRNYNAIYICGTDEYGTATETKALEEGVTPYELCTKYHKIHKEVYDWFDINFDYFGRTTTELQTEIAQDIFIKLYNNDYLTTKTNEQLYCEHHKSFLADRFVEGTCPKCQYEDARGDQCDKCGSLLDPEELIEPRCKVDGTKPIKKSTTHVYLKLDELQEPLKEWVDKASVDGSWTKNSKQITNNWINKGLEPRCITRDLIWGTPVPLEEFKDKVLYVWFDATIGYVSITANYFKEKSDYKLYEQWWKNPENVDLYQFMGKDNTPFHTVVFPSSLIGTKDKWTKLHHINTTEYLQYEGGKFSKSRGIGVFGNSAKETGLSSDVWRFYLCSVRPESNDSQFSWDEFVACNNNILLANFGNFVNRVIKYLSAKYNQVIPKFDLKNLPEFEALESEVNKILKEYIQAMEVANLRKGLELVMAISAKGNQFLQENKLDNSLYLNKPDKCDAVVNVAINLIYLLSATISPFMPGTSKQIQEMLNAPPLSITDKFELVLLPGHNVGKAQYLFKRIEESKIEEWRNLYGGQQKK</sequence>
<dbReference type="NCBIfam" id="TIGR00398">
    <property type="entry name" value="metG"/>
    <property type="match status" value="1"/>
</dbReference>
<dbReference type="SUPFAM" id="SSF57770">
    <property type="entry name" value="Methionyl-tRNA synthetase (MetRS), Zn-domain"/>
    <property type="match status" value="1"/>
</dbReference>
<feature type="domain" description="Methionyl/Leucyl tRNA synthetase" evidence="13">
    <location>
        <begin position="177"/>
        <end position="574"/>
    </location>
</feature>
<gene>
    <name evidence="15" type="ORF">CANVERA_P4211</name>
</gene>
<dbReference type="GO" id="GO:0017102">
    <property type="term" value="C:methionyl glutamyl tRNA synthetase complex"/>
    <property type="evidence" value="ECO:0007669"/>
    <property type="project" value="UniProtKB-ARBA"/>
</dbReference>
<dbReference type="InterPro" id="IPR009080">
    <property type="entry name" value="tRNAsynth_Ia_anticodon-bd"/>
</dbReference>
<evidence type="ECO:0000256" key="2">
    <source>
        <dbReference type="ARBA" id="ARBA00005594"/>
    </source>
</evidence>
<comment type="catalytic activity">
    <reaction evidence="11">
        <text>tRNA(Met) + L-methionine + ATP = L-methionyl-tRNA(Met) + AMP + diphosphate</text>
        <dbReference type="Rhea" id="RHEA:13481"/>
        <dbReference type="Rhea" id="RHEA-COMP:9667"/>
        <dbReference type="Rhea" id="RHEA-COMP:9698"/>
        <dbReference type="ChEBI" id="CHEBI:30616"/>
        <dbReference type="ChEBI" id="CHEBI:33019"/>
        <dbReference type="ChEBI" id="CHEBI:57844"/>
        <dbReference type="ChEBI" id="CHEBI:78442"/>
        <dbReference type="ChEBI" id="CHEBI:78530"/>
        <dbReference type="ChEBI" id="CHEBI:456215"/>
        <dbReference type="EC" id="6.1.1.10"/>
    </reaction>
</comment>
<reference evidence="15" key="1">
    <citation type="submission" date="2022-12" db="EMBL/GenBank/DDBJ databases">
        <authorList>
            <person name="Brejova B."/>
        </authorList>
    </citation>
    <scope>NUCLEOTIDE SEQUENCE</scope>
</reference>
<evidence type="ECO:0000256" key="4">
    <source>
        <dbReference type="ARBA" id="ARBA00022490"/>
    </source>
</evidence>
<dbReference type="Gene3D" id="1.10.730.10">
    <property type="entry name" value="Isoleucyl-tRNA Synthetase, Domain 1"/>
    <property type="match status" value="1"/>
</dbReference>
<dbReference type="GO" id="GO:0004825">
    <property type="term" value="F:methionine-tRNA ligase activity"/>
    <property type="evidence" value="ECO:0007669"/>
    <property type="project" value="UniProtKB-EC"/>
</dbReference>
<keyword evidence="8 12" id="KW-0648">Protein biosynthesis</keyword>
<keyword evidence="7 12" id="KW-0067">ATP-binding</keyword>
<dbReference type="AlphaFoldDB" id="A0A9W4U020"/>
<dbReference type="GO" id="GO:0017101">
    <property type="term" value="C:aminoacyl-tRNA synthetase multienzyme complex"/>
    <property type="evidence" value="ECO:0007669"/>
    <property type="project" value="TreeGrafter"/>
</dbReference>
<keyword evidence="4" id="KW-0963">Cytoplasm</keyword>
<dbReference type="InterPro" id="IPR015413">
    <property type="entry name" value="Methionyl/Leucyl_tRNA_Synth"/>
</dbReference>
<feature type="domain" description="Methionyl-tRNA synthetase anticodon-binding" evidence="14">
    <location>
        <begin position="598"/>
        <end position="735"/>
    </location>
</feature>
<dbReference type="PROSITE" id="PS00178">
    <property type="entry name" value="AA_TRNA_LIGASE_I"/>
    <property type="match status" value="1"/>
</dbReference>
<dbReference type="PRINTS" id="PR01041">
    <property type="entry name" value="TRNASYNTHMET"/>
</dbReference>
<dbReference type="InterPro" id="IPR014729">
    <property type="entry name" value="Rossmann-like_a/b/a_fold"/>
</dbReference>
<dbReference type="EC" id="6.1.1.10" evidence="3"/>
<dbReference type="GO" id="GO:0010494">
    <property type="term" value="C:cytoplasmic stress granule"/>
    <property type="evidence" value="ECO:0007669"/>
    <property type="project" value="UniProtKB-ARBA"/>
</dbReference>
<dbReference type="NCBIfam" id="NF001100">
    <property type="entry name" value="PRK00133.1"/>
    <property type="match status" value="1"/>
</dbReference>
<evidence type="ECO:0000256" key="5">
    <source>
        <dbReference type="ARBA" id="ARBA00022598"/>
    </source>
</evidence>
<dbReference type="InterPro" id="IPR041872">
    <property type="entry name" value="Anticodon_Met"/>
</dbReference>
<evidence type="ECO:0000259" key="14">
    <source>
        <dbReference type="Pfam" id="PF19303"/>
    </source>
</evidence>
<evidence type="ECO:0000256" key="6">
    <source>
        <dbReference type="ARBA" id="ARBA00022741"/>
    </source>
</evidence>
<keyword evidence="9 12" id="KW-0030">Aminoacyl-tRNA synthetase</keyword>
<dbReference type="InterPro" id="IPR033911">
    <property type="entry name" value="MetRS_core"/>
</dbReference>
<keyword evidence="5 12" id="KW-0436">Ligase</keyword>
<dbReference type="InterPro" id="IPR014758">
    <property type="entry name" value="Met-tRNA_synth"/>
</dbReference>
<comment type="caution">
    <text evidence="15">The sequence shown here is derived from an EMBL/GenBank/DDBJ whole genome shotgun (WGS) entry which is preliminary data.</text>
</comment>
<evidence type="ECO:0000256" key="11">
    <source>
        <dbReference type="ARBA" id="ARBA00047364"/>
    </source>
</evidence>
<keyword evidence="6 12" id="KW-0547">Nucleotide-binding</keyword>
<evidence type="ECO:0000256" key="8">
    <source>
        <dbReference type="ARBA" id="ARBA00022917"/>
    </source>
</evidence>
<dbReference type="CDD" id="cd00814">
    <property type="entry name" value="MetRS_core"/>
    <property type="match status" value="1"/>
</dbReference>
<dbReference type="FunFam" id="2.20.28.20:FF:000001">
    <property type="entry name" value="Methionine--tRNA ligase"/>
    <property type="match status" value="1"/>
</dbReference>
<dbReference type="SUPFAM" id="SSF52374">
    <property type="entry name" value="Nucleotidylyl transferase"/>
    <property type="match status" value="1"/>
</dbReference>
<evidence type="ECO:0000313" key="16">
    <source>
        <dbReference type="Proteomes" id="UP001152885"/>
    </source>
</evidence>
<dbReference type="FunFam" id="1.10.730.10:FF:000037">
    <property type="entry name" value="Methionyl-tRNA synthetase"/>
    <property type="match status" value="1"/>
</dbReference>
<evidence type="ECO:0000256" key="7">
    <source>
        <dbReference type="ARBA" id="ARBA00022840"/>
    </source>
</evidence>
<organism evidence="15 16">
    <name type="scientific">Candida verbasci</name>
    <dbReference type="NCBI Taxonomy" id="1227364"/>
    <lineage>
        <taxon>Eukaryota</taxon>
        <taxon>Fungi</taxon>
        <taxon>Dikarya</taxon>
        <taxon>Ascomycota</taxon>
        <taxon>Saccharomycotina</taxon>
        <taxon>Pichiomycetes</taxon>
        <taxon>Debaryomycetaceae</taxon>
        <taxon>Candida/Lodderomyces clade</taxon>
        <taxon>Candida</taxon>
    </lineage>
</organism>
<proteinExistence type="inferred from homology"/>
<evidence type="ECO:0000256" key="1">
    <source>
        <dbReference type="ARBA" id="ARBA00004496"/>
    </source>
</evidence>
<dbReference type="OrthoDB" id="5844513at2759"/>
<evidence type="ECO:0000259" key="13">
    <source>
        <dbReference type="Pfam" id="PF09334"/>
    </source>
</evidence>
<accession>A0A9W4U020</accession>
<dbReference type="Gene3D" id="3.40.50.620">
    <property type="entry name" value="HUPs"/>
    <property type="match status" value="1"/>
</dbReference>
<keyword evidence="16" id="KW-1185">Reference proteome</keyword>
<dbReference type="EMBL" id="CANTUO010000005">
    <property type="protein sequence ID" value="CAI5759700.1"/>
    <property type="molecule type" value="Genomic_DNA"/>
</dbReference>
<dbReference type="CDD" id="cd07957">
    <property type="entry name" value="Anticodon_Ia_Met"/>
    <property type="match status" value="1"/>
</dbReference>
<evidence type="ECO:0000256" key="3">
    <source>
        <dbReference type="ARBA" id="ARBA00012838"/>
    </source>
</evidence>
<evidence type="ECO:0000256" key="10">
    <source>
        <dbReference type="ARBA" id="ARBA00030904"/>
    </source>
</evidence>
<comment type="similarity">
    <text evidence="2 12">Belongs to the class-I aminoacyl-tRNA synthetase family.</text>
</comment>
<dbReference type="GO" id="GO:0005829">
    <property type="term" value="C:cytosol"/>
    <property type="evidence" value="ECO:0007669"/>
    <property type="project" value="TreeGrafter"/>
</dbReference>